<comment type="cofactor">
    <cofactor evidence="1">
        <name>Zn(2+)</name>
        <dbReference type="ChEBI" id="CHEBI:29105"/>
    </cofactor>
</comment>
<dbReference type="CDD" id="cd07363">
    <property type="entry name" value="45_DOPA_Dioxygenase"/>
    <property type="match status" value="1"/>
</dbReference>
<evidence type="ECO:0000313" key="7">
    <source>
        <dbReference type="EMBL" id="PRT53484.1"/>
    </source>
</evidence>
<proteinExistence type="inferred from homology"/>
<dbReference type="RefSeq" id="XP_024663430.1">
    <property type="nucleotide sequence ID" value="XM_024807662.1"/>
</dbReference>
<dbReference type="Pfam" id="PF02900">
    <property type="entry name" value="LigB"/>
    <property type="match status" value="1"/>
</dbReference>
<reference evidence="7 8" key="1">
    <citation type="submission" date="2017-04" db="EMBL/GenBank/DDBJ databases">
        <title>Genome sequencing of [Candida] sorbophila.</title>
        <authorList>
            <person name="Ahn J.O."/>
        </authorList>
    </citation>
    <scope>NUCLEOTIDE SEQUENCE [LARGE SCALE GENOMIC DNA]</scope>
    <source>
        <strain evidence="7 8">DS02</strain>
    </source>
</reference>
<accession>A0A2T0FET4</accession>
<keyword evidence="7" id="KW-0223">Dioxygenase</keyword>
<keyword evidence="5" id="KW-0560">Oxidoreductase</keyword>
<dbReference type="Gene3D" id="3.40.830.10">
    <property type="entry name" value="LigB-like"/>
    <property type="match status" value="1"/>
</dbReference>
<name>A0A2T0FET4_9ASCO</name>
<sequence>MLPNYKDNQVCTKSPGNMVRMPSIFVGHGSPMNAIAENSLTKEWLALANKLPRPKAILAISAHWYINGLQITSNLSPETIHDFSGFPRPLYEQEYPAPGSPDLVKRVQSLVPGVAPSDRWGLDHGSWSVLKHMYPDADIPVVQLSIDKTRPDAFHYELGRQLAPLRDEGVLIFCSGNIVHNFAELDWESKLSPTPSAAWAQDFVSFVKENLAFTGDSSSHPIVNWRQHPLGPRANPSPDHMLPLLYAMGSYNGSEPVSTHTDFWELGTLAMLSVVYGQ</sequence>
<dbReference type="AlphaFoldDB" id="A0A2T0FET4"/>
<dbReference type="GO" id="GO:0008270">
    <property type="term" value="F:zinc ion binding"/>
    <property type="evidence" value="ECO:0007669"/>
    <property type="project" value="InterPro"/>
</dbReference>
<dbReference type="GO" id="GO:0008198">
    <property type="term" value="F:ferrous iron binding"/>
    <property type="evidence" value="ECO:0007669"/>
    <property type="project" value="InterPro"/>
</dbReference>
<dbReference type="STRING" id="45607.A0A2T0FET4"/>
<keyword evidence="3" id="KW-0479">Metal-binding</keyword>
<protein>
    <submittedName>
        <fullName evidence="7">4,5-DOPA dioxygenase extradiol</fullName>
    </submittedName>
</protein>
<keyword evidence="8" id="KW-1185">Reference proteome</keyword>
<evidence type="ECO:0000313" key="8">
    <source>
        <dbReference type="Proteomes" id="UP000238350"/>
    </source>
</evidence>
<dbReference type="NCBIfam" id="NF007914">
    <property type="entry name" value="PRK10628.1"/>
    <property type="match status" value="1"/>
</dbReference>
<dbReference type="PANTHER" id="PTHR30096:SF0">
    <property type="entry name" value="4,5-DOPA DIOXYGENASE EXTRADIOL-LIKE PROTEIN"/>
    <property type="match status" value="1"/>
</dbReference>
<dbReference type="PANTHER" id="PTHR30096">
    <property type="entry name" value="4,5-DOPA DIOXYGENASE EXTRADIOL-LIKE PROTEIN"/>
    <property type="match status" value="1"/>
</dbReference>
<comment type="caution">
    <text evidence="7">The sequence shown here is derived from an EMBL/GenBank/DDBJ whole genome shotgun (WGS) entry which is preliminary data.</text>
</comment>
<dbReference type="EMBL" id="NDIQ01000001">
    <property type="protein sequence ID" value="PRT53484.1"/>
    <property type="molecule type" value="Genomic_DNA"/>
</dbReference>
<dbReference type="InterPro" id="IPR004183">
    <property type="entry name" value="Xdiol_dOase_suB"/>
</dbReference>
<feature type="domain" description="Extradiol ring-cleavage dioxygenase class III enzyme subunit B" evidence="6">
    <location>
        <begin position="41"/>
        <end position="253"/>
    </location>
</feature>
<evidence type="ECO:0000256" key="2">
    <source>
        <dbReference type="ARBA" id="ARBA00007581"/>
    </source>
</evidence>
<keyword evidence="4" id="KW-0862">Zinc</keyword>
<gene>
    <name evidence="7" type="ORF">B9G98_01104</name>
</gene>
<dbReference type="OrthoDB" id="7396853at2759"/>
<dbReference type="GO" id="GO:0016702">
    <property type="term" value="F:oxidoreductase activity, acting on single donors with incorporation of molecular oxygen, incorporation of two atoms of oxygen"/>
    <property type="evidence" value="ECO:0007669"/>
    <property type="project" value="UniProtKB-ARBA"/>
</dbReference>
<evidence type="ECO:0000256" key="1">
    <source>
        <dbReference type="ARBA" id="ARBA00001947"/>
    </source>
</evidence>
<evidence type="ECO:0000256" key="5">
    <source>
        <dbReference type="ARBA" id="ARBA00023002"/>
    </source>
</evidence>
<dbReference type="InterPro" id="IPR014436">
    <property type="entry name" value="Extradiol_dOase_DODA"/>
</dbReference>
<dbReference type="GeneID" id="36514853"/>
<evidence type="ECO:0000256" key="3">
    <source>
        <dbReference type="ARBA" id="ARBA00022723"/>
    </source>
</evidence>
<dbReference type="Proteomes" id="UP000238350">
    <property type="component" value="Unassembled WGS sequence"/>
</dbReference>
<comment type="similarity">
    <text evidence="2">Belongs to the DODA-type extradiol aromatic ring-opening dioxygenase family.</text>
</comment>
<dbReference type="PIRSF" id="PIRSF006157">
    <property type="entry name" value="Doxgns_DODA"/>
    <property type="match status" value="1"/>
</dbReference>
<evidence type="ECO:0000256" key="4">
    <source>
        <dbReference type="ARBA" id="ARBA00022833"/>
    </source>
</evidence>
<evidence type="ECO:0000259" key="6">
    <source>
        <dbReference type="Pfam" id="PF02900"/>
    </source>
</evidence>
<dbReference type="SUPFAM" id="SSF53213">
    <property type="entry name" value="LigB-like"/>
    <property type="match status" value="1"/>
</dbReference>
<organism evidence="7 8">
    <name type="scientific">Wickerhamiella sorbophila</name>
    <dbReference type="NCBI Taxonomy" id="45607"/>
    <lineage>
        <taxon>Eukaryota</taxon>
        <taxon>Fungi</taxon>
        <taxon>Dikarya</taxon>
        <taxon>Ascomycota</taxon>
        <taxon>Saccharomycotina</taxon>
        <taxon>Dipodascomycetes</taxon>
        <taxon>Dipodascales</taxon>
        <taxon>Trichomonascaceae</taxon>
        <taxon>Wickerhamiella</taxon>
    </lineage>
</organism>